<sequence length="76" mass="9329">MSERREADVWRRIKQGWKAFFKNKDFYREKKVPMSLKRKLFEKSVMPTILYDSETWATTKKVRKLLAMVGRKWKES</sequence>
<evidence type="ECO:0000313" key="1">
    <source>
        <dbReference type="Proteomes" id="UP000036681"/>
    </source>
</evidence>
<name>A0A0M3I8F7_ASCLU</name>
<organism evidence="1 2">
    <name type="scientific">Ascaris lumbricoides</name>
    <name type="common">Giant roundworm</name>
    <dbReference type="NCBI Taxonomy" id="6252"/>
    <lineage>
        <taxon>Eukaryota</taxon>
        <taxon>Metazoa</taxon>
        <taxon>Ecdysozoa</taxon>
        <taxon>Nematoda</taxon>
        <taxon>Chromadorea</taxon>
        <taxon>Rhabditida</taxon>
        <taxon>Spirurina</taxon>
        <taxon>Ascaridomorpha</taxon>
        <taxon>Ascaridoidea</taxon>
        <taxon>Ascarididae</taxon>
        <taxon>Ascaris</taxon>
    </lineage>
</organism>
<reference evidence="2" key="1">
    <citation type="submission" date="2017-02" db="UniProtKB">
        <authorList>
            <consortium name="WormBaseParasite"/>
        </authorList>
    </citation>
    <scope>IDENTIFICATION</scope>
</reference>
<evidence type="ECO:0000313" key="2">
    <source>
        <dbReference type="WBParaSite" id="ALUE_0001362401-mRNA-1"/>
    </source>
</evidence>
<dbReference type="AlphaFoldDB" id="A0A0M3I8F7"/>
<protein>
    <submittedName>
        <fullName evidence="2">Reverse transcriptase domain-containing protein</fullName>
    </submittedName>
</protein>
<dbReference type="WBParaSite" id="ALUE_0001362401-mRNA-1">
    <property type="protein sequence ID" value="ALUE_0001362401-mRNA-1"/>
    <property type="gene ID" value="ALUE_0001362401"/>
</dbReference>
<dbReference type="Proteomes" id="UP000036681">
    <property type="component" value="Unplaced"/>
</dbReference>
<accession>A0A0M3I8F7</accession>
<keyword evidence="1" id="KW-1185">Reference proteome</keyword>
<proteinExistence type="predicted"/>